<feature type="coiled-coil region" evidence="17">
    <location>
        <begin position="56"/>
        <end position="86"/>
    </location>
</feature>
<evidence type="ECO:0000256" key="3">
    <source>
        <dbReference type="ARBA" id="ARBA00010728"/>
    </source>
</evidence>
<dbReference type="EMBL" id="CP043316">
    <property type="protein sequence ID" value="QEK38431.1"/>
    <property type="molecule type" value="Genomic_DNA"/>
</dbReference>
<feature type="binding site" evidence="15">
    <location>
        <position position="264"/>
    </location>
    <ligand>
        <name>L-serine</name>
        <dbReference type="ChEBI" id="CHEBI:33384"/>
    </ligand>
</feature>
<dbReference type="PIRSF" id="PIRSF001529">
    <property type="entry name" value="Ser-tRNA-synth_IIa"/>
    <property type="match status" value="1"/>
</dbReference>
<dbReference type="GO" id="GO:0005737">
    <property type="term" value="C:cytoplasm"/>
    <property type="evidence" value="ECO:0007669"/>
    <property type="project" value="UniProtKB-SubCell"/>
</dbReference>
<dbReference type="KEGG" id="cpri:FZC34_00660"/>
<comment type="similarity">
    <text evidence="3">Belongs to the class-II aminoacyl-tRNA synthetase family. Type-1 seryl-tRNA synthetase subfamily.</text>
</comment>
<feature type="binding site" evidence="15">
    <location>
        <position position="210"/>
    </location>
    <ligand>
        <name>L-serine</name>
        <dbReference type="ChEBI" id="CHEBI:33384"/>
    </ligand>
</feature>
<evidence type="ECO:0000256" key="12">
    <source>
        <dbReference type="ARBA" id="ARBA00047929"/>
    </source>
</evidence>
<dbReference type="InterPro" id="IPR015866">
    <property type="entry name" value="Ser-tRNA-synth_1_N"/>
</dbReference>
<dbReference type="GO" id="GO:0006434">
    <property type="term" value="P:seryl-tRNA aminoacylation"/>
    <property type="evidence" value="ECO:0007669"/>
    <property type="project" value="UniProtKB-UniRule"/>
</dbReference>
<keyword evidence="10" id="KW-0030">Aminoacyl-tRNA synthetase</keyword>
<dbReference type="RefSeq" id="WP_148971547.1">
    <property type="nucleotide sequence ID" value="NZ_CP043316.1"/>
</dbReference>
<name>A0A5C0UFH4_9PROT</name>
<evidence type="ECO:0000256" key="11">
    <source>
        <dbReference type="ARBA" id="ARBA00039158"/>
    </source>
</evidence>
<dbReference type="InterPro" id="IPR045864">
    <property type="entry name" value="aa-tRNA-synth_II/BPL/LPL"/>
</dbReference>
<keyword evidence="7" id="KW-0547">Nucleotide-binding</keyword>
<feature type="binding site" evidence="15">
    <location>
        <position position="360"/>
    </location>
    <ligand>
        <name>L-serine</name>
        <dbReference type="ChEBI" id="CHEBI:33384"/>
    </ligand>
</feature>
<dbReference type="Pfam" id="PF02403">
    <property type="entry name" value="Seryl_tRNA_N"/>
    <property type="match status" value="1"/>
</dbReference>
<dbReference type="Pfam" id="PF00587">
    <property type="entry name" value="tRNA-synt_2b"/>
    <property type="match status" value="1"/>
</dbReference>
<dbReference type="InterPro" id="IPR042103">
    <property type="entry name" value="SerRS_1_N_sf"/>
</dbReference>
<organism evidence="19 20">
    <name type="scientific">Candidatus Cytomitobacter primus</name>
    <dbReference type="NCBI Taxonomy" id="2066024"/>
    <lineage>
        <taxon>Bacteria</taxon>
        <taxon>Pseudomonadati</taxon>
        <taxon>Pseudomonadota</taxon>
        <taxon>Alphaproteobacteria</taxon>
        <taxon>Holosporales</taxon>
        <taxon>Holosporaceae</taxon>
        <taxon>Candidatus Cytomitobacter</taxon>
    </lineage>
</organism>
<feature type="binding site" evidence="16">
    <location>
        <begin position="328"/>
        <end position="331"/>
    </location>
    <ligand>
        <name>ATP</name>
        <dbReference type="ChEBI" id="CHEBI:30616"/>
    </ligand>
</feature>
<dbReference type="InterPro" id="IPR010978">
    <property type="entry name" value="tRNA-bd_arm"/>
</dbReference>
<dbReference type="GO" id="GO:0005524">
    <property type="term" value="F:ATP binding"/>
    <property type="evidence" value="ECO:0007669"/>
    <property type="project" value="UniProtKB-KW"/>
</dbReference>
<dbReference type="PANTHER" id="PTHR43697">
    <property type="entry name" value="SERYL-TRNA SYNTHETASE"/>
    <property type="match status" value="1"/>
</dbReference>
<dbReference type="PRINTS" id="PR00981">
    <property type="entry name" value="TRNASYNTHSER"/>
</dbReference>
<feature type="binding site" evidence="16">
    <location>
        <begin position="241"/>
        <end position="243"/>
    </location>
    <ligand>
        <name>ATP</name>
        <dbReference type="ChEBI" id="CHEBI:30616"/>
    </ligand>
</feature>
<comment type="catalytic activity">
    <reaction evidence="12">
        <text>tRNA(Sec) + L-serine + ATP = L-seryl-tRNA(Sec) + AMP + diphosphate + H(+)</text>
        <dbReference type="Rhea" id="RHEA:42580"/>
        <dbReference type="Rhea" id="RHEA-COMP:9742"/>
        <dbReference type="Rhea" id="RHEA-COMP:10128"/>
        <dbReference type="ChEBI" id="CHEBI:15378"/>
        <dbReference type="ChEBI" id="CHEBI:30616"/>
        <dbReference type="ChEBI" id="CHEBI:33019"/>
        <dbReference type="ChEBI" id="CHEBI:33384"/>
        <dbReference type="ChEBI" id="CHEBI:78442"/>
        <dbReference type="ChEBI" id="CHEBI:78533"/>
        <dbReference type="ChEBI" id="CHEBI:456215"/>
        <dbReference type="EC" id="6.1.1.11"/>
    </reaction>
</comment>
<dbReference type="Proteomes" id="UP000325004">
    <property type="component" value="Chromosome"/>
</dbReference>
<comment type="pathway">
    <text evidence="2">Aminoacyl-tRNA biosynthesis; selenocysteinyl-tRNA(Sec) biosynthesis; L-seryl-tRNA(Sec) from L-serine and tRNA(Sec): step 1/1.</text>
</comment>
<evidence type="ECO:0000256" key="9">
    <source>
        <dbReference type="ARBA" id="ARBA00022917"/>
    </source>
</evidence>
<evidence type="ECO:0000313" key="20">
    <source>
        <dbReference type="Proteomes" id="UP000325004"/>
    </source>
</evidence>
<evidence type="ECO:0000259" key="18">
    <source>
        <dbReference type="PROSITE" id="PS50862"/>
    </source>
</evidence>
<dbReference type="InterPro" id="IPR002317">
    <property type="entry name" value="Ser-tRNA-ligase_type_1"/>
</dbReference>
<evidence type="ECO:0000313" key="19">
    <source>
        <dbReference type="EMBL" id="QEK38431.1"/>
    </source>
</evidence>
<dbReference type="OrthoDB" id="9804647at2"/>
<dbReference type="Gene3D" id="1.10.287.40">
    <property type="entry name" value="Serine-tRNA synthetase, tRNA binding domain"/>
    <property type="match status" value="1"/>
</dbReference>
<evidence type="ECO:0000256" key="2">
    <source>
        <dbReference type="ARBA" id="ARBA00005045"/>
    </source>
</evidence>
<gene>
    <name evidence="19" type="primary">serS</name>
    <name evidence="19" type="ORF">FZC34_00660</name>
</gene>
<dbReference type="PANTHER" id="PTHR43697:SF1">
    <property type="entry name" value="SERINE--TRNA LIGASE"/>
    <property type="match status" value="1"/>
</dbReference>
<keyword evidence="8 16" id="KW-0067">ATP-binding</keyword>
<dbReference type="SUPFAM" id="SSF55681">
    <property type="entry name" value="Class II aaRS and biotin synthetases"/>
    <property type="match status" value="1"/>
</dbReference>
<feature type="binding site" evidence="15">
    <location>
        <position position="241"/>
    </location>
    <ligand>
        <name>L-serine</name>
        <dbReference type="ChEBI" id="CHEBI:33384"/>
    </ligand>
</feature>
<evidence type="ECO:0000256" key="7">
    <source>
        <dbReference type="ARBA" id="ARBA00022741"/>
    </source>
</evidence>
<dbReference type="NCBIfam" id="TIGR00414">
    <property type="entry name" value="serS"/>
    <property type="match status" value="1"/>
</dbReference>
<evidence type="ECO:0000256" key="14">
    <source>
        <dbReference type="NCBIfam" id="TIGR00414"/>
    </source>
</evidence>
<keyword evidence="17" id="KW-0175">Coiled coil</keyword>
<comment type="catalytic activity">
    <reaction evidence="13">
        <text>tRNA(Ser) + L-serine + ATP = L-seryl-tRNA(Ser) + AMP + diphosphate + H(+)</text>
        <dbReference type="Rhea" id="RHEA:12292"/>
        <dbReference type="Rhea" id="RHEA-COMP:9669"/>
        <dbReference type="Rhea" id="RHEA-COMP:9703"/>
        <dbReference type="ChEBI" id="CHEBI:15378"/>
        <dbReference type="ChEBI" id="CHEBI:30616"/>
        <dbReference type="ChEBI" id="CHEBI:33019"/>
        <dbReference type="ChEBI" id="CHEBI:33384"/>
        <dbReference type="ChEBI" id="CHEBI:78442"/>
        <dbReference type="ChEBI" id="CHEBI:78533"/>
        <dbReference type="ChEBI" id="CHEBI:456215"/>
        <dbReference type="EC" id="6.1.1.11"/>
    </reaction>
</comment>
<evidence type="ECO:0000256" key="13">
    <source>
        <dbReference type="ARBA" id="ARBA00048823"/>
    </source>
</evidence>
<protein>
    <recommendedName>
        <fullName evidence="11 14">Serine--tRNA ligase</fullName>
        <ecNumber evidence="4 14">6.1.1.11</ecNumber>
    </recommendedName>
</protein>
<evidence type="ECO:0000256" key="1">
    <source>
        <dbReference type="ARBA" id="ARBA00004496"/>
    </source>
</evidence>
<evidence type="ECO:0000256" key="6">
    <source>
        <dbReference type="ARBA" id="ARBA00022598"/>
    </source>
</evidence>
<evidence type="ECO:0000256" key="5">
    <source>
        <dbReference type="ARBA" id="ARBA00022490"/>
    </source>
</evidence>
<keyword evidence="9" id="KW-0648">Protein biosynthesis</keyword>
<dbReference type="AlphaFoldDB" id="A0A5C0UFH4"/>
<dbReference type="EC" id="6.1.1.11" evidence="4 14"/>
<evidence type="ECO:0000256" key="15">
    <source>
        <dbReference type="PIRSR" id="PIRSR001529-1"/>
    </source>
</evidence>
<keyword evidence="20" id="KW-1185">Reference proteome</keyword>
<comment type="subcellular location">
    <subcellularLocation>
        <location evidence="1">Cytoplasm</location>
    </subcellularLocation>
</comment>
<evidence type="ECO:0000256" key="17">
    <source>
        <dbReference type="SAM" id="Coils"/>
    </source>
</evidence>
<dbReference type="PROSITE" id="PS50862">
    <property type="entry name" value="AA_TRNA_LIGASE_II"/>
    <property type="match status" value="1"/>
</dbReference>
<keyword evidence="6 19" id="KW-0436">Ligase</keyword>
<feature type="domain" description="Aminoacyl-transfer RNA synthetases class-II family profile" evidence="18">
    <location>
        <begin position="151"/>
        <end position="388"/>
    </location>
</feature>
<dbReference type="InterPro" id="IPR006195">
    <property type="entry name" value="aa-tRNA-synth_II"/>
</dbReference>
<keyword evidence="5" id="KW-0963">Cytoplasm</keyword>
<reference evidence="19 20" key="1">
    <citation type="submission" date="2019-08" db="EMBL/GenBank/DDBJ databases">
        <title>Highly reduced genomes of protist endosymbionts show evolutionary convergence.</title>
        <authorList>
            <person name="George E."/>
            <person name="Husnik F."/>
            <person name="Tashyreva D."/>
            <person name="Prokopchuk G."/>
            <person name="Horak A."/>
            <person name="Kwong W.K."/>
            <person name="Lukes J."/>
            <person name="Keeling P.J."/>
        </authorList>
    </citation>
    <scope>NUCLEOTIDE SEQUENCE [LARGE SCALE GENOMIC DNA]</scope>
    <source>
        <strain evidence="19">1604LC</strain>
    </source>
</reference>
<proteinExistence type="inferred from homology"/>
<evidence type="ECO:0000256" key="4">
    <source>
        <dbReference type="ARBA" id="ARBA00012840"/>
    </source>
</evidence>
<accession>A0A5C0UFH4</accession>
<evidence type="ECO:0000256" key="10">
    <source>
        <dbReference type="ARBA" id="ARBA00023146"/>
    </source>
</evidence>
<dbReference type="InterPro" id="IPR002314">
    <property type="entry name" value="aa-tRNA-synt_IIb"/>
</dbReference>
<dbReference type="Gene3D" id="3.30.930.10">
    <property type="entry name" value="Bira Bifunctional Protein, Domain 2"/>
    <property type="match status" value="1"/>
</dbReference>
<sequence>MLDLNWIRKNPDKLDKNLFDRGMITKSKEILNIDKKWRNLIGELNSVRQQSKVAAKNRDIEEGKRLKAKAQELEKLEQLANKELYNILSELPNIISSDTPLGKSDHENVEIKKWGVPKQKKLTHDLVMNEMDLWHNSADLSGARFAMMSGILSKLERSIANWMLDFNTQNGFKEISVPFIAKESALYNSGQLPKFKEDLFMLQDKALIPTGEVPLINIASNQILKLDTLPIRMTTLSHCFRKEAGSAGKDTKGLIRLHQFQKVELVSITDKDASDTEHMNMLRHAESILQILNLPYRIVEICSGDIGFTAHKQFDIEVWMAGAGKYVEIASCSNCRDFQARRMNARYVKDGEKHFVHTLNCSALAIGRTLASILENYYDDENNILHIPNVLQSYVGMEEYK</sequence>
<dbReference type="SUPFAM" id="SSF46589">
    <property type="entry name" value="tRNA-binding arm"/>
    <property type="match status" value="1"/>
</dbReference>
<dbReference type="GO" id="GO:0004828">
    <property type="term" value="F:serine-tRNA ligase activity"/>
    <property type="evidence" value="ECO:0007669"/>
    <property type="project" value="UniProtKB-UniRule"/>
</dbReference>
<evidence type="ECO:0000256" key="8">
    <source>
        <dbReference type="ARBA" id="ARBA00022840"/>
    </source>
</evidence>
<evidence type="ECO:0000256" key="16">
    <source>
        <dbReference type="PIRSR" id="PIRSR001529-2"/>
    </source>
</evidence>